<dbReference type="Pfam" id="PF00990">
    <property type="entry name" value="GGDEF"/>
    <property type="match status" value="1"/>
</dbReference>
<dbReference type="InterPro" id="IPR000160">
    <property type="entry name" value="GGDEF_dom"/>
</dbReference>
<dbReference type="InterPro" id="IPR043128">
    <property type="entry name" value="Rev_trsase/Diguanyl_cyclase"/>
</dbReference>
<dbReference type="FunFam" id="3.30.70.270:FF:000001">
    <property type="entry name" value="Diguanylate cyclase domain protein"/>
    <property type="match status" value="1"/>
</dbReference>
<proteinExistence type="predicted"/>
<feature type="transmembrane region" description="Helical" evidence="2">
    <location>
        <begin position="151"/>
        <end position="175"/>
    </location>
</feature>
<dbReference type="InterPro" id="IPR050469">
    <property type="entry name" value="Diguanylate_Cyclase"/>
</dbReference>
<evidence type="ECO:0000259" key="3">
    <source>
        <dbReference type="PROSITE" id="PS50887"/>
    </source>
</evidence>
<feature type="domain" description="GGDEF" evidence="3">
    <location>
        <begin position="252"/>
        <end position="386"/>
    </location>
</feature>
<dbReference type="PANTHER" id="PTHR45138">
    <property type="entry name" value="REGULATORY COMPONENTS OF SENSORY TRANSDUCTION SYSTEM"/>
    <property type="match status" value="1"/>
</dbReference>
<dbReference type="InterPro" id="IPR029787">
    <property type="entry name" value="Nucleotide_cyclase"/>
</dbReference>
<gene>
    <name evidence="4" type="ORF">B2M20_13060</name>
</gene>
<keyword evidence="2" id="KW-0472">Membrane</keyword>
<feature type="transmembrane region" description="Helical" evidence="2">
    <location>
        <begin position="118"/>
        <end position="139"/>
    </location>
</feature>
<comment type="caution">
    <text evidence="4">The sequence shown here is derived from an EMBL/GenBank/DDBJ whole genome shotgun (WGS) entry which is preliminary data.</text>
</comment>
<dbReference type="STRING" id="29421.B2M20_13060"/>
<feature type="transmembrane region" description="Helical" evidence="2">
    <location>
        <begin position="37"/>
        <end position="55"/>
    </location>
</feature>
<sequence length="406" mass="43970">MLSVPTLWVVFIVNFLALGLVWTYVMRSYPTLAAAPYWAAASFVAAFFTAIPILRDHVDSMLPLVIGGGGVIFAVCLCTMGIRRFYERPVSWQMTFVTVGVSVAGLSFFVYVRDDMPMRIFIYSAAQAIPIALTLKMVLSRREGRINSGAQLAGIVGALIICITVIRSVCAFFQIGGGKSFVDFNGFQAALTLGLMFLSMVWNFGFLLMAIERLRNEVVDLALVDDLTGVANRRQLLGRLEETCALSQRSGEPFVILVVDLDGFKQINDTHGHAAGDACLRHFTLMTQMQLRPGDLLARTGGDEFCILLPATTLGEGAEIARRVLNACREDAAGCAGADVPIAASIGLAQWTQEIGACSERLLAAADQALYAAKNEGKNRYASCGDIAPPIAPDLLSQQILWNQKA</sequence>
<protein>
    <recommendedName>
        <fullName evidence="1">diguanylate cyclase</fullName>
        <ecNumber evidence="1">2.7.7.65</ecNumber>
    </recommendedName>
</protein>
<dbReference type="SUPFAM" id="SSF55073">
    <property type="entry name" value="Nucleotide cyclase"/>
    <property type="match status" value="1"/>
</dbReference>
<name>A0A1V4HWW9_NITVU</name>
<reference evidence="4 5" key="1">
    <citation type="submission" date="2017-02" db="EMBL/GenBank/DDBJ databases">
        <title>Genome sequence of the nitrite-oxidizing bacterium Nitrobacter vulgaris strain Ab1.</title>
        <authorList>
            <person name="Mellbye B.L."/>
            <person name="Davis E.W."/>
            <person name="Spieck E."/>
            <person name="Chang J.H."/>
            <person name="Bottomley P.J."/>
            <person name="Sayavedra-Soto L.A."/>
        </authorList>
    </citation>
    <scope>NUCLEOTIDE SEQUENCE [LARGE SCALE GENOMIC DNA]</scope>
    <source>
        <strain evidence="4 5">Ab1</strain>
    </source>
</reference>
<dbReference type="GO" id="GO:1902201">
    <property type="term" value="P:negative regulation of bacterial-type flagellum-dependent cell motility"/>
    <property type="evidence" value="ECO:0007669"/>
    <property type="project" value="TreeGrafter"/>
</dbReference>
<accession>A0A1V4HWW9</accession>
<dbReference type="GO" id="GO:0052621">
    <property type="term" value="F:diguanylate cyclase activity"/>
    <property type="evidence" value="ECO:0007669"/>
    <property type="project" value="UniProtKB-EC"/>
</dbReference>
<feature type="transmembrane region" description="Helical" evidence="2">
    <location>
        <begin position="6"/>
        <end position="25"/>
    </location>
</feature>
<dbReference type="EMBL" id="MWPQ01000049">
    <property type="protein sequence ID" value="OPH82112.1"/>
    <property type="molecule type" value="Genomic_DNA"/>
</dbReference>
<dbReference type="GO" id="GO:0043709">
    <property type="term" value="P:cell adhesion involved in single-species biofilm formation"/>
    <property type="evidence" value="ECO:0007669"/>
    <property type="project" value="TreeGrafter"/>
</dbReference>
<dbReference type="CDD" id="cd01949">
    <property type="entry name" value="GGDEF"/>
    <property type="match status" value="1"/>
</dbReference>
<dbReference type="PANTHER" id="PTHR45138:SF24">
    <property type="entry name" value="DIGUANYLATE CYCLASE DGCC-RELATED"/>
    <property type="match status" value="1"/>
</dbReference>
<feature type="transmembrane region" description="Helical" evidence="2">
    <location>
        <begin position="187"/>
        <end position="211"/>
    </location>
</feature>
<evidence type="ECO:0000313" key="4">
    <source>
        <dbReference type="EMBL" id="OPH82112.1"/>
    </source>
</evidence>
<organism evidence="4 5">
    <name type="scientific">Nitrobacter vulgaris</name>
    <dbReference type="NCBI Taxonomy" id="29421"/>
    <lineage>
        <taxon>Bacteria</taxon>
        <taxon>Pseudomonadati</taxon>
        <taxon>Pseudomonadota</taxon>
        <taxon>Alphaproteobacteria</taxon>
        <taxon>Hyphomicrobiales</taxon>
        <taxon>Nitrobacteraceae</taxon>
        <taxon>Nitrobacter</taxon>
    </lineage>
</organism>
<keyword evidence="5" id="KW-1185">Reference proteome</keyword>
<dbReference type="GO" id="GO:0005886">
    <property type="term" value="C:plasma membrane"/>
    <property type="evidence" value="ECO:0007669"/>
    <property type="project" value="TreeGrafter"/>
</dbReference>
<dbReference type="RefSeq" id="WP_079447479.1">
    <property type="nucleotide sequence ID" value="NZ_MWPQ01000049.1"/>
</dbReference>
<dbReference type="Gene3D" id="3.30.70.270">
    <property type="match status" value="1"/>
</dbReference>
<dbReference type="SMART" id="SM00267">
    <property type="entry name" value="GGDEF"/>
    <property type="match status" value="1"/>
</dbReference>
<dbReference type="NCBIfam" id="TIGR00254">
    <property type="entry name" value="GGDEF"/>
    <property type="match status" value="1"/>
</dbReference>
<keyword evidence="2" id="KW-1133">Transmembrane helix</keyword>
<evidence type="ECO:0000256" key="1">
    <source>
        <dbReference type="ARBA" id="ARBA00012528"/>
    </source>
</evidence>
<evidence type="ECO:0000256" key="2">
    <source>
        <dbReference type="SAM" id="Phobius"/>
    </source>
</evidence>
<keyword evidence="2" id="KW-0812">Transmembrane</keyword>
<dbReference type="OrthoDB" id="9812260at2"/>
<evidence type="ECO:0000313" key="5">
    <source>
        <dbReference type="Proteomes" id="UP000189940"/>
    </source>
</evidence>
<dbReference type="AlphaFoldDB" id="A0A1V4HWW9"/>
<dbReference type="EC" id="2.7.7.65" evidence="1"/>
<dbReference type="PROSITE" id="PS50887">
    <property type="entry name" value="GGDEF"/>
    <property type="match status" value="1"/>
</dbReference>
<feature type="transmembrane region" description="Helical" evidence="2">
    <location>
        <begin position="94"/>
        <end position="112"/>
    </location>
</feature>
<feature type="transmembrane region" description="Helical" evidence="2">
    <location>
        <begin position="61"/>
        <end position="82"/>
    </location>
</feature>
<dbReference type="Proteomes" id="UP000189940">
    <property type="component" value="Unassembled WGS sequence"/>
</dbReference>